<evidence type="ECO:0000313" key="8">
    <source>
        <dbReference type="Proteomes" id="UP000188820"/>
    </source>
</evidence>
<dbReference type="CDD" id="cd03357">
    <property type="entry name" value="LbH_MAT_GAT"/>
    <property type="match status" value="1"/>
</dbReference>
<dbReference type="InterPro" id="IPR011004">
    <property type="entry name" value="Trimer_LpxA-like_sf"/>
</dbReference>
<evidence type="ECO:0000313" key="7">
    <source>
        <dbReference type="EMBL" id="OOF67422.1"/>
    </source>
</evidence>
<dbReference type="InterPro" id="IPR039369">
    <property type="entry name" value="LacA-like"/>
</dbReference>
<sequence length="200" mass="22331">MLSDKEKMLAGLAYQPFSDELTQLRLENKERLYEYNILTRPSDKAKKAELITTILGKSGNTPHIVSPFYCDYGCFIEVGENFFANYNCTILDSGSVKIGNNVLFAPNVSLYTVGHPLDPELRKQEWEQASPIIIGDNVWIGGNVIILSGITIGDNVVIGAGSLINKDIPPNCLVVGNPCHIVREINEQDRKHYQQTYMPQ</sequence>
<dbReference type="Gene3D" id="2.160.10.10">
    <property type="entry name" value="Hexapeptide repeat proteins"/>
    <property type="match status" value="1"/>
</dbReference>
<dbReference type="EMBL" id="MLAA01000041">
    <property type="protein sequence ID" value="OOF67422.1"/>
    <property type="molecule type" value="Genomic_DNA"/>
</dbReference>
<evidence type="ECO:0000256" key="4">
    <source>
        <dbReference type="ARBA" id="ARBA00023315"/>
    </source>
</evidence>
<name>A0ABX3KV35_9PAST</name>
<evidence type="ECO:0000256" key="5">
    <source>
        <dbReference type="RuleBase" id="RU367021"/>
    </source>
</evidence>
<dbReference type="PROSITE" id="PS00101">
    <property type="entry name" value="HEXAPEP_TRANSFERASES"/>
    <property type="match status" value="1"/>
</dbReference>
<proteinExistence type="inferred from homology"/>
<protein>
    <recommendedName>
        <fullName evidence="5">Acetyltransferase</fullName>
        <ecNumber evidence="5">2.3.1.-</ecNumber>
    </recommendedName>
</protein>
<evidence type="ECO:0000256" key="1">
    <source>
        <dbReference type="ARBA" id="ARBA00007274"/>
    </source>
</evidence>
<evidence type="ECO:0000256" key="3">
    <source>
        <dbReference type="ARBA" id="ARBA00022737"/>
    </source>
</evidence>
<keyword evidence="4 5" id="KW-0012">Acyltransferase</keyword>
<dbReference type="PANTHER" id="PTHR43017:SF1">
    <property type="entry name" value="ACETYLTRANSFERASE YJL218W-RELATED"/>
    <property type="match status" value="1"/>
</dbReference>
<gene>
    <name evidence="7" type="ORF">BKG89_09765</name>
</gene>
<dbReference type="Pfam" id="PF00132">
    <property type="entry name" value="Hexapep"/>
    <property type="match status" value="1"/>
</dbReference>
<evidence type="ECO:0000259" key="6">
    <source>
        <dbReference type="SMART" id="SM01266"/>
    </source>
</evidence>
<dbReference type="InterPro" id="IPR024688">
    <property type="entry name" value="Mac_dom"/>
</dbReference>
<dbReference type="InterPro" id="IPR001451">
    <property type="entry name" value="Hexapep"/>
</dbReference>
<dbReference type="InterPro" id="IPR018357">
    <property type="entry name" value="Hexapep_transf_CS"/>
</dbReference>
<keyword evidence="8" id="KW-1185">Reference proteome</keyword>
<dbReference type="Proteomes" id="UP000188820">
    <property type="component" value="Unassembled WGS sequence"/>
</dbReference>
<evidence type="ECO:0000256" key="2">
    <source>
        <dbReference type="ARBA" id="ARBA00022679"/>
    </source>
</evidence>
<dbReference type="RefSeq" id="WP_077464511.1">
    <property type="nucleotide sequence ID" value="NZ_MLAA01000041.1"/>
</dbReference>
<feature type="domain" description="Maltose/galactoside acetyltransferase" evidence="6">
    <location>
        <begin position="5"/>
        <end position="60"/>
    </location>
</feature>
<dbReference type="SMART" id="SM01266">
    <property type="entry name" value="Mac"/>
    <property type="match status" value="1"/>
</dbReference>
<comment type="caution">
    <text evidence="7">The sequence shown here is derived from an EMBL/GenBank/DDBJ whole genome shotgun (WGS) entry which is preliminary data.</text>
</comment>
<keyword evidence="3" id="KW-0677">Repeat</keyword>
<keyword evidence="2 5" id="KW-0808">Transferase</keyword>
<dbReference type="SUPFAM" id="SSF51161">
    <property type="entry name" value="Trimeric LpxA-like enzymes"/>
    <property type="match status" value="1"/>
</dbReference>
<accession>A0ABX3KV35</accession>
<dbReference type="PANTHER" id="PTHR43017">
    <property type="entry name" value="GALACTOSIDE O-ACETYLTRANSFERASE"/>
    <property type="match status" value="1"/>
</dbReference>
<dbReference type="Pfam" id="PF12464">
    <property type="entry name" value="Mac"/>
    <property type="match status" value="1"/>
</dbReference>
<reference evidence="7 8" key="1">
    <citation type="submission" date="2016-10" db="EMBL/GenBank/DDBJ databases">
        <title>Rodentibacter gen. nov. and new species.</title>
        <authorList>
            <person name="Christensen H."/>
        </authorList>
    </citation>
    <scope>NUCLEOTIDE SEQUENCE [LARGE SCALE GENOMIC DNA]</scope>
    <source>
        <strain evidence="7 8">1998236014</strain>
    </source>
</reference>
<comment type="similarity">
    <text evidence="1 5">Belongs to the transferase hexapeptide repeat family.</text>
</comment>
<dbReference type="EC" id="2.3.1.-" evidence="5"/>
<organism evidence="7 8">
    <name type="scientific">Rodentibacter caecimuris</name>
    <dbReference type="NCBI Taxonomy" id="1796644"/>
    <lineage>
        <taxon>Bacteria</taxon>
        <taxon>Pseudomonadati</taxon>
        <taxon>Pseudomonadota</taxon>
        <taxon>Gammaproteobacteria</taxon>
        <taxon>Pasteurellales</taxon>
        <taxon>Pasteurellaceae</taxon>
        <taxon>Rodentibacter</taxon>
    </lineage>
</organism>